<gene>
    <name evidence="1" type="ORF">CEXT_779801</name>
</gene>
<dbReference type="EMBL" id="BPLR01013300">
    <property type="protein sequence ID" value="GIY60248.1"/>
    <property type="molecule type" value="Genomic_DNA"/>
</dbReference>
<dbReference type="AlphaFoldDB" id="A0AAV4UR89"/>
<feature type="non-terminal residue" evidence="1">
    <location>
        <position position="1"/>
    </location>
</feature>
<comment type="caution">
    <text evidence="1">The sequence shown here is derived from an EMBL/GenBank/DDBJ whole genome shotgun (WGS) entry which is preliminary data.</text>
</comment>
<organism evidence="1 2">
    <name type="scientific">Caerostris extrusa</name>
    <name type="common">Bark spider</name>
    <name type="synonym">Caerostris bankana</name>
    <dbReference type="NCBI Taxonomy" id="172846"/>
    <lineage>
        <taxon>Eukaryota</taxon>
        <taxon>Metazoa</taxon>
        <taxon>Ecdysozoa</taxon>
        <taxon>Arthropoda</taxon>
        <taxon>Chelicerata</taxon>
        <taxon>Arachnida</taxon>
        <taxon>Araneae</taxon>
        <taxon>Araneomorphae</taxon>
        <taxon>Entelegynae</taxon>
        <taxon>Araneoidea</taxon>
        <taxon>Araneidae</taxon>
        <taxon>Caerostris</taxon>
    </lineage>
</organism>
<name>A0AAV4UR89_CAEEX</name>
<keyword evidence="2" id="KW-1185">Reference proteome</keyword>
<sequence length="63" mass="7166">STSNVPTSEILHLWLYIQFSSSTLAYQLNKDKRDGKTNFMSSEEAGNNLQLPPMLFNVEPSFQ</sequence>
<evidence type="ECO:0000313" key="2">
    <source>
        <dbReference type="Proteomes" id="UP001054945"/>
    </source>
</evidence>
<reference evidence="1 2" key="1">
    <citation type="submission" date="2021-06" db="EMBL/GenBank/DDBJ databases">
        <title>Caerostris extrusa draft genome.</title>
        <authorList>
            <person name="Kono N."/>
            <person name="Arakawa K."/>
        </authorList>
    </citation>
    <scope>NUCLEOTIDE SEQUENCE [LARGE SCALE GENOMIC DNA]</scope>
</reference>
<proteinExistence type="predicted"/>
<accession>A0AAV4UR89</accession>
<protein>
    <submittedName>
        <fullName evidence="1">Uncharacterized protein</fullName>
    </submittedName>
</protein>
<evidence type="ECO:0000313" key="1">
    <source>
        <dbReference type="EMBL" id="GIY60248.1"/>
    </source>
</evidence>
<dbReference type="Proteomes" id="UP001054945">
    <property type="component" value="Unassembled WGS sequence"/>
</dbReference>